<evidence type="ECO:0000259" key="7">
    <source>
        <dbReference type="Pfam" id="PF07993"/>
    </source>
</evidence>
<keyword evidence="10" id="KW-1185">Reference proteome</keyword>
<keyword evidence="2" id="KW-0597">Phosphoprotein</keyword>
<feature type="non-terminal residue" evidence="8">
    <location>
        <position position="1"/>
    </location>
</feature>
<keyword evidence="3" id="KW-0436">Ligase</keyword>
<dbReference type="EMBL" id="CAJOBC010028975">
    <property type="protein sequence ID" value="CAF4080911.1"/>
    <property type="molecule type" value="Genomic_DNA"/>
</dbReference>
<keyword evidence="4" id="KW-0276">Fatty acid metabolism</keyword>
<dbReference type="InterPro" id="IPR020845">
    <property type="entry name" value="AMP-binding_CS"/>
</dbReference>
<dbReference type="GO" id="GO:0016020">
    <property type="term" value="C:membrane"/>
    <property type="evidence" value="ECO:0007669"/>
    <property type="project" value="TreeGrafter"/>
</dbReference>
<dbReference type="SUPFAM" id="SSF51735">
    <property type="entry name" value="NAD(P)-binding Rossmann-fold domains"/>
    <property type="match status" value="1"/>
</dbReference>
<evidence type="ECO:0000313" key="8">
    <source>
        <dbReference type="EMBL" id="CAF1283398.1"/>
    </source>
</evidence>
<keyword evidence="1" id="KW-0596">Phosphopantetheine</keyword>
<name>A0A815CQI5_9BILA</name>
<proteinExistence type="predicted"/>
<accession>A0A815CQI5</accession>
<dbReference type="InterPro" id="IPR006162">
    <property type="entry name" value="Ppantetheine_attach_site"/>
</dbReference>
<evidence type="ECO:0000256" key="3">
    <source>
        <dbReference type="ARBA" id="ARBA00022598"/>
    </source>
</evidence>
<dbReference type="InterPro" id="IPR036291">
    <property type="entry name" value="NAD(P)-bd_dom_sf"/>
</dbReference>
<dbReference type="EC" id="6.2.1.3" evidence="5"/>
<organism evidence="8 10">
    <name type="scientific">Didymodactylos carnosus</name>
    <dbReference type="NCBI Taxonomy" id="1234261"/>
    <lineage>
        <taxon>Eukaryota</taxon>
        <taxon>Metazoa</taxon>
        <taxon>Spiralia</taxon>
        <taxon>Gnathifera</taxon>
        <taxon>Rotifera</taxon>
        <taxon>Eurotatoria</taxon>
        <taxon>Bdelloidea</taxon>
        <taxon>Philodinida</taxon>
        <taxon>Philodinidae</taxon>
        <taxon>Didymodactylos</taxon>
    </lineage>
</organism>
<evidence type="ECO:0000313" key="10">
    <source>
        <dbReference type="Proteomes" id="UP000663829"/>
    </source>
</evidence>
<dbReference type="PROSITE" id="PS00455">
    <property type="entry name" value="AMP_BINDING"/>
    <property type="match status" value="1"/>
</dbReference>
<dbReference type="NCBIfam" id="TIGR01746">
    <property type="entry name" value="Thioester-redct"/>
    <property type="match status" value="1"/>
</dbReference>
<dbReference type="InterPro" id="IPR013120">
    <property type="entry name" value="FAR_NAD-bd"/>
</dbReference>
<dbReference type="Pfam" id="PF00501">
    <property type="entry name" value="AMP-binding"/>
    <property type="match status" value="1"/>
</dbReference>
<evidence type="ECO:0000256" key="2">
    <source>
        <dbReference type="ARBA" id="ARBA00022553"/>
    </source>
</evidence>
<dbReference type="InterPro" id="IPR010080">
    <property type="entry name" value="Thioester_reductase-like_dom"/>
</dbReference>
<dbReference type="Gene3D" id="3.40.50.12780">
    <property type="entry name" value="N-terminal domain of ligase-like"/>
    <property type="match status" value="1"/>
</dbReference>
<dbReference type="InterPro" id="IPR000873">
    <property type="entry name" value="AMP-dep_synth/lig_dom"/>
</dbReference>
<dbReference type="Proteomes" id="UP000681722">
    <property type="component" value="Unassembled WGS sequence"/>
</dbReference>
<dbReference type="PROSITE" id="PS00012">
    <property type="entry name" value="PHOSPHOPANTETHEINE"/>
    <property type="match status" value="1"/>
</dbReference>
<evidence type="ECO:0000313" key="9">
    <source>
        <dbReference type="EMBL" id="CAF4080911.1"/>
    </source>
</evidence>
<dbReference type="AlphaFoldDB" id="A0A815CQI5"/>
<dbReference type="PANTHER" id="PTHR43272:SF91">
    <property type="entry name" value="CARRIER DOMAIN-CONTAINING PROTEIN"/>
    <property type="match status" value="1"/>
</dbReference>
<dbReference type="CDD" id="cd05235">
    <property type="entry name" value="SDR_e1"/>
    <property type="match status" value="1"/>
</dbReference>
<dbReference type="GO" id="GO:0005783">
    <property type="term" value="C:endoplasmic reticulum"/>
    <property type="evidence" value="ECO:0007669"/>
    <property type="project" value="TreeGrafter"/>
</dbReference>
<evidence type="ECO:0000256" key="5">
    <source>
        <dbReference type="ARBA" id="ARBA00026121"/>
    </source>
</evidence>
<feature type="domain" description="AMP-dependent synthetase/ligase" evidence="6">
    <location>
        <begin position="41"/>
        <end position="387"/>
    </location>
</feature>
<evidence type="ECO:0000256" key="1">
    <source>
        <dbReference type="ARBA" id="ARBA00022450"/>
    </source>
</evidence>
<dbReference type="SUPFAM" id="SSF56801">
    <property type="entry name" value="Acetyl-CoA synthetase-like"/>
    <property type="match status" value="1"/>
</dbReference>
<dbReference type="Gene3D" id="3.40.50.720">
    <property type="entry name" value="NAD(P)-binding Rossmann-like Domain"/>
    <property type="match status" value="1"/>
</dbReference>
<reference evidence="8" key="1">
    <citation type="submission" date="2021-02" db="EMBL/GenBank/DDBJ databases">
        <authorList>
            <person name="Nowell W R."/>
        </authorList>
    </citation>
    <scope>NUCLEOTIDE SEQUENCE</scope>
</reference>
<dbReference type="InterPro" id="IPR042099">
    <property type="entry name" value="ANL_N_sf"/>
</dbReference>
<dbReference type="Proteomes" id="UP000663829">
    <property type="component" value="Unassembled WGS sequence"/>
</dbReference>
<feature type="domain" description="Thioester reductase (TE)" evidence="7">
    <location>
        <begin position="638"/>
        <end position="869"/>
    </location>
</feature>
<sequence>LSKTMVVDLYSNYIRNRILTLRSQLAETHDQLKAGPSVEEYRTLLERENALLDRLIVDYDLKARDFVGLCGDVSLEWIVADISCIFQSFVIVPLHTKMTDDDFIKVLNNCQVKCVICTTEGLEKRFHTLFPQCPTLKRVVLFDSIDDKEDECEWRDIVDTTAKENDLFSIIHTSGSTGVPKGAMITEGLWKTFISDRLSQYDPLVKIVFKPLCSMSERENVYHTFCSGGRSGICTEPHKIFEDVQLLQPTILSCTPRFWNVLYLEFQREYLAQLEKHNDSDRDHIRYKVLAQFRSMFGERLSYVTTGGAPSGDIVKRFLFDCLGVERVYEGYGCTEAGHIANNGGILRADVEIKLEDVPELGYYHTDKPYPRGELWVKTRTTIQGYYNNPYDTNKSLSDGWFCTGDIVELIDDRRINIIDRKKNFFKIAQGEYVAAERLENIYLSSLYVKQIFITCADIIKYSDQNAVMAVVVPNETVLIDWAKKMVESYINIKDLSENPRVNEMILLELKKVGEQQNLRPFEIPWAVYLEPEPFTVENRKITRTNKLARTVVDSFYRTIIDDIMAISHLRDGDFVKYGGDSLSALRLTALARSKYGMGNSIGHMRSSSSTLMKHDAILDPLIVVHDYKGECESNIFLTGCTGFLGAYLLYELLTQTVKPKIYCLIRWSKLDKIIEVLKHYDLWNSTIDINRIIPIVGDLAQPQLGLTDVTWTRLSFEINTIYHCGAMVNFVKDYEAHRAANVNGTLEIIKLASTSRIRINYISTMSILSLTNKTADEGEPLDDYHLNNAGGYMQSKWVAETLIKQAKQRGLSVTIFRPGMISWCSTSGKCNERDWLYRLFTGLITHGVAPDVDCLMDLSPVDYTSQVIVWTGQRTESIGETYHLCNTEKMIEFKTIWNAICAVMGKKPDYVEFNVWLDGILTQLEKNQQLNDLLLFQNGIPDDRNRKISSKNTKRVLQESDITLLDLNPTVFAHHLLS</sequence>
<dbReference type="Pfam" id="PF07993">
    <property type="entry name" value="NAD_binding_4"/>
    <property type="match status" value="1"/>
</dbReference>
<dbReference type="EMBL" id="CAJNOQ010011712">
    <property type="protein sequence ID" value="CAF1283398.1"/>
    <property type="molecule type" value="Genomic_DNA"/>
</dbReference>
<dbReference type="GO" id="GO:0004467">
    <property type="term" value="F:long-chain fatty acid-CoA ligase activity"/>
    <property type="evidence" value="ECO:0007669"/>
    <property type="project" value="UniProtKB-EC"/>
</dbReference>
<evidence type="ECO:0000256" key="4">
    <source>
        <dbReference type="ARBA" id="ARBA00022832"/>
    </source>
</evidence>
<protein>
    <recommendedName>
        <fullName evidence="5">long-chain-fatty-acid--CoA ligase</fullName>
        <ecNumber evidence="5">6.2.1.3</ecNumber>
    </recommendedName>
</protein>
<gene>
    <name evidence="8" type="ORF">GPM918_LOCUS27668</name>
    <name evidence="9" type="ORF">SRO942_LOCUS28031</name>
</gene>
<dbReference type="OrthoDB" id="416786at2759"/>
<keyword evidence="4" id="KW-0443">Lipid metabolism</keyword>
<comment type="caution">
    <text evidence="8">The sequence shown here is derived from an EMBL/GenBank/DDBJ whole genome shotgun (WGS) entry which is preliminary data.</text>
</comment>
<evidence type="ECO:0000259" key="6">
    <source>
        <dbReference type="Pfam" id="PF00501"/>
    </source>
</evidence>
<dbReference type="PANTHER" id="PTHR43272">
    <property type="entry name" value="LONG-CHAIN-FATTY-ACID--COA LIGASE"/>
    <property type="match status" value="1"/>
</dbReference>